<protein>
    <submittedName>
        <fullName evidence="2">Uncharacterized protein</fullName>
    </submittedName>
</protein>
<dbReference type="RefSeq" id="WP_165235396.1">
    <property type="nucleotide sequence ID" value="NZ_CP049257.1"/>
</dbReference>
<organism evidence="2 3">
    <name type="scientific">Nocardioides anomalus</name>
    <dbReference type="NCBI Taxonomy" id="2712223"/>
    <lineage>
        <taxon>Bacteria</taxon>
        <taxon>Bacillati</taxon>
        <taxon>Actinomycetota</taxon>
        <taxon>Actinomycetes</taxon>
        <taxon>Propionibacteriales</taxon>
        <taxon>Nocardioidaceae</taxon>
        <taxon>Nocardioides</taxon>
    </lineage>
</organism>
<dbReference type="AlphaFoldDB" id="A0A6G6WGE0"/>
<keyword evidence="1" id="KW-1133">Transmembrane helix</keyword>
<evidence type="ECO:0000313" key="2">
    <source>
        <dbReference type="EMBL" id="QIG44276.1"/>
    </source>
</evidence>
<feature type="transmembrane region" description="Helical" evidence="1">
    <location>
        <begin position="70"/>
        <end position="91"/>
    </location>
</feature>
<evidence type="ECO:0000313" key="3">
    <source>
        <dbReference type="Proteomes" id="UP000502996"/>
    </source>
</evidence>
<proteinExistence type="predicted"/>
<feature type="transmembrane region" description="Helical" evidence="1">
    <location>
        <begin position="44"/>
        <end position="63"/>
    </location>
</feature>
<dbReference type="EMBL" id="CP049257">
    <property type="protein sequence ID" value="QIG44276.1"/>
    <property type="molecule type" value="Genomic_DNA"/>
</dbReference>
<feature type="transmembrane region" description="Helical" evidence="1">
    <location>
        <begin position="7"/>
        <end position="24"/>
    </location>
</feature>
<gene>
    <name evidence="2" type="ORF">G5V58_17185</name>
</gene>
<keyword evidence="1" id="KW-0472">Membrane</keyword>
<name>A0A6G6WGE0_9ACTN</name>
<keyword evidence="3" id="KW-1185">Reference proteome</keyword>
<sequence length="142" mass="15688">MKRTIEVFLVIALVVDVAYWSIWWTSRDTLASEHRPAYYEFENAFPLADAWLGLTCLLALLSLRRGRPTALLWLLCAGSAGLYLFGMDLLYDLEHGIFARGGGGAVEAGIVTLTAVFSVTVLRWAWTRREELLGRPAPSGAG</sequence>
<dbReference type="KEGG" id="nano:G5V58_17185"/>
<accession>A0A6G6WGE0</accession>
<evidence type="ECO:0000256" key="1">
    <source>
        <dbReference type="SAM" id="Phobius"/>
    </source>
</evidence>
<keyword evidence="1" id="KW-0812">Transmembrane</keyword>
<reference evidence="2 3" key="1">
    <citation type="submission" date="2020-02" db="EMBL/GenBank/DDBJ databases">
        <title>Full genome sequence of Nocardioides sp. R-3366.</title>
        <authorList>
            <person name="Im W.-T."/>
        </authorList>
    </citation>
    <scope>NUCLEOTIDE SEQUENCE [LARGE SCALE GENOMIC DNA]</scope>
    <source>
        <strain evidence="2 3">R-3366</strain>
    </source>
</reference>
<feature type="transmembrane region" description="Helical" evidence="1">
    <location>
        <begin position="103"/>
        <end position="126"/>
    </location>
</feature>
<dbReference type="Proteomes" id="UP000502996">
    <property type="component" value="Chromosome"/>
</dbReference>